<dbReference type="AlphaFoldDB" id="V7AX67"/>
<dbReference type="OMA" id="EELGWYA"/>
<dbReference type="GO" id="GO:0009543">
    <property type="term" value="C:chloroplast thylakoid lumen"/>
    <property type="evidence" value="ECO:0007669"/>
    <property type="project" value="TreeGrafter"/>
</dbReference>
<dbReference type="EMBL" id="CM002296">
    <property type="protein sequence ID" value="ESW09900.1"/>
    <property type="molecule type" value="Genomic_DNA"/>
</dbReference>
<evidence type="ECO:0000313" key="1">
    <source>
        <dbReference type="EMBL" id="ESW09900.1"/>
    </source>
</evidence>
<evidence type="ECO:0008006" key="3">
    <source>
        <dbReference type="Google" id="ProtNLM"/>
    </source>
</evidence>
<dbReference type="eggNOG" id="ENOG502QS2R">
    <property type="taxonomic scope" value="Eukaryota"/>
</dbReference>
<proteinExistence type="predicted"/>
<sequence>MMSVMSVVPPLAVSYTNTLPKLKTQTPKLVFGDRVLPNLLSLALAAATLASPFPSHAIPSLTSQSPPISLTTPFSQSKNLELGLQNGKIRPCPSINPGCISTNPKSSSFSFPWLIPANSLDDAIQKLREAILKTQKNVKFQLVEDTPDGKYLEAEVDGGFGRDVLEFLVKGDVVAYRCVAMKVTYVYPFTTAFGDSKGQEARLKQINDQLGWYAPSFDSME</sequence>
<dbReference type="STRING" id="3885.V7AX67"/>
<dbReference type="Gramene" id="ESW09900">
    <property type="protein sequence ID" value="ESW09900"/>
    <property type="gene ID" value="PHAVU_009G165800g"/>
</dbReference>
<dbReference type="PANTHER" id="PTHR36783:SF2">
    <property type="entry name" value="THYLAKOID LUMENAL 17.9 KDA PROTEIN, CHLOROPLASTIC"/>
    <property type="match status" value="1"/>
</dbReference>
<dbReference type="OrthoDB" id="200029at2759"/>
<gene>
    <name evidence="1" type="ORF">PHAVU_009G165800g</name>
</gene>
<accession>V7AX67</accession>
<dbReference type="PhylomeDB" id="V7AX67"/>
<reference evidence="2" key="1">
    <citation type="journal article" date="2014" name="Nat. Genet.">
        <title>A reference genome for common bean and genome-wide analysis of dual domestications.</title>
        <authorList>
            <person name="Schmutz J."/>
            <person name="McClean P.E."/>
            <person name="Mamidi S."/>
            <person name="Wu G.A."/>
            <person name="Cannon S.B."/>
            <person name="Grimwood J."/>
            <person name="Jenkins J."/>
            <person name="Shu S."/>
            <person name="Song Q."/>
            <person name="Chavarro C."/>
            <person name="Torres-Torres M."/>
            <person name="Geffroy V."/>
            <person name="Moghaddam S.M."/>
            <person name="Gao D."/>
            <person name="Abernathy B."/>
            <person name="Barry K."/>
            <person name="Blair M."/>
            <person name="Brick M.A."/>
            <person name="Chovatia M."/>
            <person name="Gepts P."/>
            <person name="Goodstein D.M."/>
            <person name="Gonzales M."/>
            <person name="Hellsten U."/>
            <person name="Hyten D.L."/>
            <person name="Jia G."/>
            <person name="Kelly J.D."/>
            <person name="Kudrna D."/>
            <person name="Lee R."/>
            <person name="Richard M.M."/>
            <person name="Miklas P.N."/>
            <person name="Osorno J.M."/>
            <person name="Rodrigues J."/>
            <person name="Thareau V."/>
            <person name="Urrea C.A."/>
            <person name="Wang M."/>
            <person name="Yu Y."/>
            <person name="Zhang M."/>
            <person name="Wing R.A."/>
            <person name="Cregan P.B."/>
            <person name="Rokhsar D.S."/>
            <person name="Jackson S.A."/>
        </authorList>
    </citation>
    <scope>NUCLEOTIDE SEQUENCE [LARGE SCALE GENOMIC DNA]</scope>
    <source>
        <strain evidence="2">cv. G19833</strain>
    </source>
</reference>
<protein>
    <recommendedName>
        <fullName evidence="3">Thylakoid lumenal 17.9 kDa protein</fullName>
    </recommendedName>
</protein>
<dbReference type="Proteomes" id="UP000000226">
    <property type="component" value="Chromosome 9"/>
</dbReference>
<organism evidence="1 2">
    <name type="scientific">Phaseolus vulgaris</name>
    <name type="common">Kidney bean</name>
    <name type="synonym">French bean</name>
    <dbReference type="NCBI Taxonomy" id="3885"/>
    <lineage>
        <taxon>Eukaryota</taxon>
        <taxon>Viridiplantae</taxon>
        <taxon>Streptophyta</taxon>
        <taxon>Embryophyta</taxon>
        <taxon>Tracheophyta</taxon>
        <taxon>Spermatophyta</taxon>
        <taxon>Magnoliopsida</taxon>
        <taxon>eudicotyledons</taxon>
        <taxon>Gunneridae</taxon>
        <taxon>Pentapetalae</taxon>
        <taxon>rosids</taxon>
        <taxon>fabids</taxon>
        <taxon>Fabales</taxon>
        <taxon>Fabaceae</taxon>
        <taxon>Papilionoideae</taxon>
        <taxon>50 kb inversion clade</taxon>
        <taxon>NPAAA clade</taxon>
        <taxon>indigoferoid/millettioid clade</taxon>
        <taxon>Phaseoleae</taxon>
        <taxon>Phaseolus</taxon>
    </lineage>
</organism>
<dbReference type="PANTHER" id="PTHR36783">
    <property type="entry name" value="THYLAKOID LUMENAL 17.9 KDA PROTEIN, CHLOROPLASTIC"/>
    <property type="match status" value="1"/>
</dbReference>
<evidence type="ECO:0000313" key="2">
    <source>
        <dbReference type="Proteomes" id="UP000000226"/>
    </source>
</evidence>
<dbReference type="InterPro" id="IPR037734">
    <property type="entry name" value="Thylakoid_lumenal_17.9"/>
</dbReference>
<name>V7AX67_PHAVU</name>
<keyword evidence="2" id="KW-1185">Reference proteome</keyword>